<feature type="transmembrane region" description="Helical" evidence="7">
    <location>
        <begin position="111"/>
        <end position="129"/>
    </location>
</feature>
<feature type="transmembrane region" description="Helical" evidence="7">
    <location>
        <begin position="297"/>
        <end position="325"/>
    </location>
</feature>
<comment type="subcellular location">
    <subcellularLocation>
        <location evidence="1">Cell membrane</location>
        <topology evidence="1">Multi-pass membrane protein</topology>
    </subcellularLocation>
</comment>
<evidence type="ECO:0000256" key="3">
    <source>
        <dbReference type="ARBA" id="ARBA00022679"/>
    </source>
</evidence>
<evidence type="ECO:0000256" key="5">
    <source>
        <dbReference type="ARBA" id="ARBA00022989"/>
    </source>
</evidence>
<keyword evidence="6 7" id="KW-0472">Membrane</keyword>
<dbReference type="EMBL" id="JAVNWW010000001">
    <property type="protein sequence ID" value="MDU0808190.1"/>
    <property type="molecule type" value="Genomic_DNA"/>
</dbReference>
<evidence type="ECO:0000256" key="1">
    <source>
        <dbReference type="ARBA" id="ARBA00004651"/>
    </source>
</evidence>
<evidence type="ECO:0000256" key="6">
    <source>
        <dbReference type="ARBA" id="ARBA00023136"/>
    </source>
</evidence>
<organism evidence="8 9">
    <name type="scientific">Aquirufa regiilacus</name>
    <dbReference type="NCBI Taxonomy" id="3024868"/>
    <lineage>
        <taxon>Bacteria</taxon>
        <taxon>Pseudomonadati</taxon>
        <taxon>Bacteroidota</taxon>
        <taxon>Cytophagia</taxon>
        <taxon>Cytophagales</taxon>
        <taxon>Flectobacillaceae</taxon>
        <taxon>Aquirufa</taxon>
    </lineage>
</organism>
<feature type="transmembrane region" description="Helical" evidence="7">
    <location>
        <begin position="193"/>
        <end position="213"/>
    </location>
</feature>
<dbReference type="PANTHER" id="PTHR22926:SF3">
    <property type="entry name" value="UNDECAPRENYL-PHOSPHATE ALPHA-N-ACETYLGLUCOSAMINYL 1-PHOSPHATE TRANSFERASE"/>
    <property type="match status" value="1"/>
</dbReference>
<evidence type="ECO:0000313" key="8">
    <source>
        <dbReference type="EMBL" id="MDU0808190.1"/>
    </source>
</evidence>
<dbReference type="PROSITE" id="PS01348">
    <property type="entry name" value="MRAY_2"/>
    <property type="match status" value="1"/>
</dbReference>
<dbReference type="InterPro" id="IPR018480">
    <property type="entry name" value="PNAcMuramoyl-5peptid_Trfase_CS"/>
</dbReference>
<protein>
    <submittedName>
        <fullName evidence="8">MraY family glycosyltransferase</fullName>
        <ecNumber evidence="8">2.7.8.-</ecNumber>
    </submittedName>
</protein>
<dbReference type="Pfam" id="PF00953">
    <property type="entry name" value="Glycos_transf_4"/>
    <property type="match status" value="1"/>
</dbReference>
<feature type="transmembrane region" description="Helical" evidence="7">
    <location>
        <begin position="258"/>
        <end position="277"/>
    </location>
</feature>
<dbReference type="RefSeq" id="WP_315575570.1">
    <property type="nucleotide sequence ID" value="NZ_JARDXH010000002.1"/>
</dbReference>
<feature type="transmembrane region" description="Helical" evidence="7">
    <location>
        <begin position="12"/>
        <end position="33"/>
    </location>
</feature>
<name>A0ABU3TQQ0_9BACT</name>
<keyword evidence="5 7" id="KW-1133">Transmembrane helix</keyword>
<keyword evidence="4 7" id="KW-0812">Transmembrane</keyword>
<dbReference type="EC" id="2.7.8.-" evidence="8"/>
<comment type="caution">
    <text evidence="8">The sequence shown here is derived from an EMBL/GenBank/DDBJ whole genome shotgun (WGS) entry which is preliminary data.</text>
</comment>
<sequence>MNNITILANKDFQLLISFVVALFITVTAIPVIINISRLKDLMAEIKSRSSHKKLTPTLGGVAIFAATLITYFIWDNPQEGHDLHLTISAIIILFFLGIKDDILILSPKKKLLIQIAASILVISLGNLQISNLYGLLGLTQLSYNVGLFVTIFIFISLINAINLIDGIDGLAGSVGLFASLMFAYLFYTLDMYAQSTLAMALSGSLLGFLRYNWSTKNKIFMGDTGSLIVGFLLSYFAIKYVVVNNNYHVNPLLTKDAPLFALAILILPVFDTLRMFFIRIMEGKSPFEGDRKHLHHVLIDIGFSHKTATAVLLAFNMSIVCIFTYLSNYRKESNNQLLLYLVIAFALYCVISYLLSKKIDKALVDRVKFRDVNKVERLRINETQDSKNEN</sequence>
<evidence type="ECO:0000256" key="7">
    <source>
        <dbReference type="SAM" id="Phobius"/>
    </source>
</evidence>
<dbReference type="GO" id="GO:0016740">
    <property type="term" value="F:transferase activity"/>
    <property type="evidence" value="ECO:0007669"/>
    <property type="project" value="UniProtKB-KW"/>
</dbReference>
<feature type="transmembrane region" description="Helical" evidence="7">
    <location>
        <begin position="220"/>
        <end position="238"/>
    </location>
</feature>
<feature type="transmembrane region" description="Helical" evidence="7">
    <location>
        <begin position="54"/>
        <end position="74"/>
    </location>
</feature>
<feature type="transmembrane region" description="Helical" evidence="7">
    <location>
        <begin position="80"/>
        <end position="99"/>
    </location>
</feature>
<feature type="transmembrane region" description="Helical" evidence="7">
    <location>
        <begin position="141"/>
        <end position="162"/>
    </location>
</feature>
<evidence type="ECO:0000256" key="2">
    <source>
        <dbReference type="ARBA" id="ARBA00022475"/>
    </source>
</evidence>
<dbReference type="InterPro" id="IPR000715">
    <property type="entry name" value="Glycosyl_transferase_4"/>
</dbReference>
<dbReference type="CDD" id="cd06853">
    <property type="entry name" value="GT_WecA_like"/>
    <property type="match status" value="1"/>
</dbReference>
<keyword evidence="3 8" id="KW-0808">Transferase</keyword>
<gene>
    <name evidence="8" type="ORF">PQG45_03965</name>
</gene>
<feature type="transmembrane region" description="Helical" evidence="7">
    <location>
        <begin position="337"/>
        <end position="356"/>
    </location>
</feature>
<keyword evidence="2" id="KW-1003">Cell membrane</keyword>
<dbReference type="Proteomes" id="UP001249959">
    <property type="component" value="Unassembled WGS sequence"/>
</dbReference>
<keyword evidence="9" id="KW-1185">Reference proteome</keyword>
<accession>A0ABU3TQQ0</accession>
<feature type="transmembrane region" description="Helical" evidence="7">
    <location>
        <begin position="169"/>
        <end position="187"/>
    </location>
</feature>
<reference evidence="8 9" key="1">
    <citation type="submission" date="2023-09" db="EMBL/GenBank/DDBJ databases">
        <title>Aquirufa genomes.</title>
        <authorList>
            <person name="Pitt A."/>
        </authorList>
    </citation>
    <scope>NUCLEOTIDE SEQUENCE [LARGE SCALE GENOMIC DNA]</scope>
    <source>
        <strain evidence="8 9">LEOWEIH-7C</strain>
    </source>
</reference>
<evidence type="ECO:0000256" key="4">
    <source>
        <dbReference type="ARBA" id="ARBA00022692"/>
    </source>
</evidence>
<dbReference type="PANTHER" id="PTHR22926">
    <property type="entry name" value="PHOSPHO-N-ACETYLMURAMOYL-PENTAPEPTIDE-TRANSFERASE"/>
    <property type="match status" value="1"/>
</dbReference>
<evidence type="ECO:0000313" key="9">
    <source>
        <dbReference type="Proteomes" id="UP001249959"/>
    </source>
</evidence>
<proteinExistence type="predicted"/>